<organism evidence="1 2">
    <name type="scientific">Edaphobacter modestus</name>
    <dbReference type="NCBI Taxonomy" id="388466"/>
    <lineage>
        <taxon>Bacteria</taxon>
        <taxon>Pseudomonadati</taxon>
        <taxon>Acidobacteriota</taxon>
        <taxon>Terriglobia</taxon>
        <taxon>Terriglobales</taxon>
        <taxon>Acidobacteriaceae</taxon>
        <taxon>Edaphobacter</taxon>
    </lineage>
</organism>
<evidence type="ECO:0000313" key="2">
    <source>
        <dbReference type="Proteomes" id="UP000292958"/>
    </source>
</evidence>
<comment type="caution">
    <text evidence="1">The sequence shown here is derived from an EMBL/GenBank/DDBJ whole genome shotgun (WGS) entry which is preliminary data.</text>
</comment>
<gene>
    <name evidence="1" type="ORF">BDD14_5042</name>
</gene>
<accession>A0A4Q7Z1G5</accession>
<reference evidence="1 2" key="1">
    <citation type="submission" date="2019-02" db="EMBL/GenBank/DDBJ databases">
        <title>Genomic Encyclopedia of Archaeal and Bacterial Type Strains, Phase II (KMG-II): from individual species to whole genera.</title>
        <authorList>
            <person name="Goeker M."/>
        </authorList>
    </citation>
    <scope>NUCLEOTIDE SEQUENCE [LARGE SCALE GENOMIC DNA]</scope>
    <source>
        <strain evidence="1 2">DSM 18101</strain>
    </source>
</reference>
<dbReference type="RefSeq" id="WP_130421904.1">
    <property type="nucleotide sequence ID" value="NZ_SHKW01000001.1"/>
</dbReference>
<sequence>MEREAGRLRDIPEALLLCAISHATLSQGVILSGASRGLIARGAVEGSAFLFYPKGLGCNL</sequence>
<protein>
    <submittedName>
        <fullName evidence="1">Uncharacterized protein</fullName>
    </submittedName>
</protein>
<proteinExistence type="predicted"/>
<dbReference type="EMBL" id="SHKW01000001">
    <property type="protein sequence ID" value="RZU43383.1"/>
    <property type="molecule type" value="Genomic_DNA"/>
</dbReference>
<evidence type="ECO:0000313" key="1">
    <source>
        <dbReference type="EMBL" id="RZU43383.1"/>
    </source>
</evidence>
<keyword evidence="2" id="KW-1185">Reference proteome</keyword>
<dbReference type="AlphaFoldDB" id="A0A4Q7Z1G5"/>
<dbReference type="Proteomes" id="UP000292958">
    <property type="component" value="Unassembled WGS sequence"/>
</dbReference>
<name>A0A4Q7Z1G5_9BACT</name>